<feature type="compositionally biased region" description="Acidic residues" evidence="6">
    <location>
        <begin position="71"/>
        <end position="84"/>
    </location>
</feature>
<dbReference type="InterPro" id="IPR004939">
    <property type="entry name" value="APC_su10/DOC_dom"/>
</dbReference>
<dbReference type="eggNOG" id="KOG3437">
    <property type="taxonomic scope" value="Eukaryota"/>
</dbReference>
<organism evidence="8 9">
    <name type="scientific">Pichia sorbitophila (strain ATCC MYA-4447 / BCRC 22081 / CBS 7064 / NBRC 10061 / NRRL Y-12695)</name>
    <name type="common">Hybrid yeast</name>
    <dbReference type="NCBI Taxonomy" id="559304"/>
    <lineage>
        <taxon>Eukaryota</taxon>
        <taxon>Fungi</taxon>
        <taxon>Dikarya</taxon>
        <taxon>Ascomycota</taxon>
        <taxon>Saccharomycotina</taxon>
        <taxon>Pichiomycetes</taxon>
        <taxon>Debaryomycetaceae</taxon>
        <taxon>Millerozyma</taxon>
    </lineage>
</organism>
<dbReference type="HOGENOM" id="CLU_025279_0_0_1"/>
<dbReference type="Pfam" id="PF03256">
    <property type="entry name" value="ANAPC10"/>
    <property type="match status" value="2"/>
</dbReference>
<evidence type="ECO:0000259" key="7">
    <source>
        <dbReference type="PROSITE" id="PS51284"/>
    </source>
</evidence>
<evidence type="ECO:0000256" key="5">
    <source>
        <dbReference type="ARBA" id="ARBA00023306"/>
    </source>
</evidence>
<dbReference type="GO" id="GO:0005680">
    <property type="term" value="C:anaphase-promoting complex"/>
    <property type="evidence" value="ECO:0007669"/>
    <property type="project" value="InterPro"/>
</dbReference>
<dbReference type="InParanoid" id="G8Y179"/>
<evidence type="ECO:0000256" key="1">
    <source>
        <dbReference type="ARBA" id="ARBA00006762"/>
    </source>
</evidence>
<dbReference type="GO" id="GO:0031145">
    <property type="term" value="P:anaphase-promoting complex-dependent catabolic process"/>
    <property type="evidence" value="ECO:0007669"/>
    <property type="project" value="InterPro"/>
</dbReference>
<evidence type="ECO:0000313" key="8">
    <source>
        <dbReference type="EMBL" id="CCE86582.1"/>
    </source>
</evidence>
<dbReference type="AlphaFoldDB" id="G8Y179"/>
<comment type="similarity">
    <text evidence="1">Belongs to the APC10 family.</text>
</comment>
<feature type="region of interest" description="Disordered" evidence="6">
    <location>
        <begin position="1"/>
        <end position="49"/>
    </location>
</feature>
<keyword evidence="9" id="KW-1185">Reference proteome</keyword>
<sequence length="388" mass="42931">MRASGSWDNFEGRNQGEDEPNSSFNRMTAPNSSINAVAGSSQPQLQAQQAISAEEILDTITSRANSHANNYEDDELYENDDYDRPEDMGTGMGSFTSEQPTMEQIQRVYYTRGLQELESLQLIDLSTLANWKLSSAKQDYGLEQLREDSPDAYWQSDGSNGNNNANSSGNAIANNQLSHPHCITIQFSKKVSIERVSIFTNFSADESYTPARIQILAGNSDGWDMSEVCTLSFNKPVGWSHIIFNAIRSDGVLRCFCIKLLILSNHQDGKDTRIRAVRCFGKKPTNKKSLVSGNLRGSWNTDILKDLSMNSGMSSFSGISLNSHVFQNSKTPSVEMKNAVMSEESSKADTNDSQLDEETDKVLTNVADVIGFNTGFQTLQLKSTSSIR</sequence>
<dbReference type="Gene3D" id="2.60.120.260">
    <property type="entry name" value="Galactose-binding domain-like"/>
    <property type="match status" value="1"/>
</dbReference>
<dbReference type="EMBL" id="FO082046">
    <property type="protein sequence ID" value="CCE86582.1"/>
    <property type="molecule type" value="Genomic_DNA"/>
</dbReference>
<evidence type="ECO:0000256" key="2">
    <source>
        <dbReference type="ARBA" id="ARBA00022618"/>
    </source>
</evidence>
<dbReference type="PANTHER" id="PTHR12936:SF0">
    <property type="entry name" value="ANAPHASE-PROMOTING COMPLEX SUBUNIT 10"/>
    <property type="match status" value="1"/>
</dbReference>
<dbReference type="CDD" id="cd08366">
    <property type="entry name" value="APC10"/>
    <property type="match status" value="1"/>
</dbReference>
<name>G8Y179_PICSO</name>
<keyword evidence="4" id="KW-0833">Ubl conjugation pathway</keyword>
<proteinExistence type="inferred from homology"/>
<feature type="region of interest" description="Disordered" evidence="6">
    <location>
        <begin position="64"/>
        <end position="97"/>
    </location>
</feature>
<accession>G8Y179</accession>
<dbReference type="InterPro" id="IPR008979">
    <property type="entry name" value="Galactose-bd-like_sf"/>
</dbReference>
<evidence type="ECO:0000313" key="9">
    <source>
        <dbReference type="Proteomes" id="UP000005222"/>
    </source>
</evidence>
<dbReference type="InterPro" id="IPR016901">
    <property type="entry name" value="APC10/Doc1"/>
</dbReference>
<protein>
    <submittedName>
        <fullName evidence="8">Piso0_005079 protein</fullName>
    </submittedName>
</protein>
<dbReference type="PANTHER" id="PTHR12936">
    <property type="entry name" value="ANAPHASE-PROMOTING COMPLEX 10"/>
    <property type="match status" value="1"/>
</dbReference>
<evidence type="ECO:0000256" key="4">
    <source>
        <dbReference type="ARBA" id="ARBA00022786"/>
    </source>
</evidence>
<evidence type="ECO:0000256" key="6">
    <source>
        <dbReference type="SAM" id="MobiDB-lite"/>
    </source>
</evidence>
<keyword evidence="2" id="KW-0132">Cell division</keyword>
<feature type="region of interest" description="Disordered" evidence="6">
    <location>
        <begin position="337"/>
        <end position="357"/>
    </location>
</feature>
<dbReference type="Proteomes" id="UP000005222">
    <property type="component" value="Chromosome N"/>
</dbReference>
<evidence type="ECO:0000256" key="3">
    <source>
        <dbReference type="ARBA" id="ARBA00022776"/>
    </source>
</evidence>
<keyword evidence="5" id="KW-0131">Cell cycle</keyword>
<dbReference type="PROSITE" id="PS51284">
    <property type="entry name" value="DOC"/>
    <property type="match status" value="1"/>
</dbReference>
<dbReference type="STRING" id="559304.G8Y179"/>
<feature type="domain" description="DOC" evidence="7">
    <location>
        <begin position="101"/>
        <end position="306"/>
    </location>
</feature>
<dbReference type="GO" id="GO:0070979">
    <property type="term" value="P:protein K11-linked ubiquitination"/>
    <property type="evidence" value="ECO:0007669"/>
    <property type="project" value="TreeGrafter"/>
</dbReference>
<dbReference type="SUPFAM" id="SSF49785">
    <property type="entry name" value="Galactose-binding domain-like"/>
    <property type="match status" value="1"/>
</dbReference>
<feature type="compositionally biased region" description="Polar residues" evidence="6">
    <location>
        <begin position="21"/>
        <end position="49"/>
    </location>
</feature>
<dbReference type="OrthoDB" id="24948at2759"/>
<reference evidence="8 9" key="1">
    <citation type="journal article" date="2012" name="G3 (Bethesda)">
        <title>Pichia sorbitophila, an interspecies yeast hybrid reveals early steps of genome resolution following polyploidization.</title>
        <authorList>
            <person name="Leh Louis V."/>
            <person name="Despons L."/>
            <person name="Friedrich A."/>
            <person name="Martin T."/>
            <person name="Durrens P."/>
            <person name="Casaregola S."/>
            <person name="Neuveglise C."/>
            <person name="Fairhead C."/>
            <person name="Marck C."/>
            <person name="Cruz J.A."/>
            <person name="Straub M.L."/>
            <person name="Kugler V."/>
            <person name="Sacerdot C."/>
            <person name="Uzunov Z."/>
            <person name="Thierry A."/>
            <person name="Weiss S."/>
            <person name="Bleykasten C."/>
            <person name="De Montigny J."/>
            <person name="Jacques N."/>
            <person name="Jung P."/>
            <person name="Lemaire M."/>
            <person name="Mallet S."/>
            <person name="Morel G."/>
            <person name="Richard G.F."/>
            <person name="Sarkar A."/>
            <person name="Savel G."/>
            <person name="Schacherer J."/>
            <person name="Seret M.L."/>
            <person name="Talla E."/>
            <person name="Samson G."/>
            <person name="Jubin C."/>
            <person name="Poulain J."/>
            <person name="Vacherie B."/>
            <person name="Barbe V."/>
            <person name="Pelletier E."/>
            <person name="Sherman D.J."/>
            <person name="Westhof E."/>
            <person name="Weissenbach J."/>
            <person name="Baret P.V."/>
            <person name="Wincker P."/>
            <person name="Gaillardin C."/>
            <person name="Dujon B."/>
            <person name="Souciet J.L."/>
        </authorList>
    </citation>
    <scope>NUCLEOTIDE SEQUENCE [LARGE SCALE GENOMIC DNA]</scope>
    <source>
        <strain evidence="9">ATCC MYA-4447 / BCRC 22081 / CBS 7064 / NBRC 10061 / NRRL Y-12695</strain>
    </source>
</reference>
<keyword evidence="3" id="KW-0498">Mitosis</keyword>
<feature type="compositionally biased region" description="Low complexity" evidence="6">
    <location>
        <begin position="158"/>
        <end position="171"/>
    </location>
</feature>
<dbReference type="SMART" id="SM01337">
    <property type="entry name" value="APC10"/>
    <property type="match status" value="1"/>
</dbReference>
<feature type="region of interest" description="Disordered" evidence="6">
    <location>
        <begin position="150"/>
        <end position="171"/>
    </location>
</feature>
<dbReference type="GO" id="GO:0051301">
    <property type="term" value="P:cell division"/>
    <property type="evidence" value="ECO:0007669"/>
    <property type="project" value="UniProtKB-KW"/>
</dbReference>
<gene>
    <name evidence="8" type="primary">Piso0_005079</name>
    <name evidence="8" type="ORF">GNLVRS01_PISO0N07405g</name>
</gene>